<protein>
    <recommendedName>
        <fullName evidence="3">NodB homology domain-containing protein</fullName>
    </recommendedName>
</protein>
<dbReference type="PANTHER" id="PTHR34216:SF3">
    <property type="entry name" value="POLY-BETA-1,6-N-ACETYL-D-GLUCOSAMINE N-DEACETYLASE"/>
    <property type="match status" value="1"/>
</dbReference>
<dbReference type="PANTHER" id="PTHR34216">
    <property type="match status" value="1"/>
</dbReference>
<keyword evidence="2" id="KW-0732">Signal</keyword>
<dbReference type="InterPro" id="IPR011330">
    <property type="entry name" value="Glyco_hydro/deAcase_b/a-brl"/>
</dbReference>
<dbReference type="Gene3D" id="3.20.20.370">
    <property type="entry name" value="Glycoside hydrolase/deacetylase"/>
    <property type="match status" value="1"/>
</dbReference>
<comment type="caution">
    <text evidence="4">The sequence shown here is derived from an EMBL/GenBank/DDBJ whole genome shotgun (WGS) entry which is preliminary data.</text>
</comment>
<gene>
    <name evidence="4" type="ORF">GCM10022278_38430</name>
</gene>
<dbReference type="Pfam" id="PF01522">
    <property type="entry name" value="Polysacc_deac_1"/>
    <property type="match status" value="1"/>
</dbReference>
<evidence type="ECO:0000313" key="5">
    <source>
        <dbReference type="Proteomes" id="UP001501337"/>
    </source>
</evidence>
<evidence type="ECO:0000256" key="1">
    <source>
        <dbReference type="ARBA" id="ARBA00004613"/>
    </source>
</evidence>
<proteinExistence type="predicted"/>
<dbReference type="Proteomes" id="UP001501337">
    <property type="component" value="Unassembled WGS sequence"/>
</dbReference>
<dbReference type="PROSITE" id="PS51677">
    <property type="entry name" value="NODB"/>
    <property type="match status" value="1"/>
</dbReference>
<reference evidence="5" key="1">
    <citation type="journal article" date="2019" name="Int. J. Syst. Evol. Microbiol.">
        <title>The Global Catalogue of Microorganisms (GCM) 10K type strain sequencing project: providing services to taxonomists for standard genome sequencing and annotation.</title>
        <authorList>
            <consortium name="The Broad Institute Genomics Platform"/>
            <consortium name="The Broad Institute Genome Sequencing Center for Infectious Disease"/>
            <person name="Wu L."/>
            <person name="Ma J."/>
        </authorList>
    </citation>
    <scope>NUCLEOTIDE SEQUENCE [LARGE SCALE GENOMIC DNA]</scope>
    <source>
        <strain evidence="5">JCM 17555</strain>
    </source>
</reference>
<name>A0ABP7Q822_9GAMM</name>
<feature type="domain" description="NodB homology" evidence="3">
    <location>
        <begin position="19"/>
        <end position="206"/>
    </location>
</feature>
<evidence type="ECO:0000259" key="3">
    <source>
        <dbReference type="PROSITE" id="PS51677"/>
    </source>
</evidence>
<dbReference type="SUPFAM" id="SSF88713">
    <property type="entry name" value="Glycoside hydrolase/deacetylase"/>
    <property type="match status" value="1"/>
</dbReference>
<accession>A0ABP7Q822</accession>
<dbReference type="EMBL" id="BAABBO010000022">
    <property type="protein sequence ID" value="GAA3978059.1"/>
    <property type="molecule type" value="Genomic_DNA"/>
</dbReference>
<comment type="subcellular location">
    <subcellularLocation>
        <location evidence="1">Secreted</location>
    </subcellularLocation>
</comment>
<dbReference type="InterPro" id="IPR051398">
    <property type="entry name" value="Polysacch_Deacetylase"/>
</dbReference>
<organism evidence="4 5">
    <name type="scientific">Allohahella marinimesophila</name>
    <dbReference type="NCBI Taxonomy" id="1054972"/>
    <lineage>
        <taxon>Bacteria</taxon>
        <taxon>Pseudomonadati</taxon>
        <taxon>Pseudomonadota</taxon>
        <taxon>Gammaproteobacteria</taxon>
        <taxon>Oceanospirillales</taxon>
        <taxon>Hahellaceae</taxon>
        <taxon>Allohahella</taxon>
    </lineage>
</organism>
<evidence type="ECO:0000256" key="2">
    <source>
        <dbReference type="ARBA" id="ARBA00022729"/>
    </source>
</evidence>
<dbReference type="CDD" id="cd10918">
    <property type="entry name" value="CE4_NodB_like_5s_6s"/>
    <property type="match status" value="1"/>
</dbReference>
<sequence length="206" mass="22900">MVSLSDLVENVTSGNSVAGKLVITFDDGYRDNFQYAAPILKSQNLPATFFITSGFIGNNNTAWWDQGAKPAPSWMEWEEVLLLRKAGFSIGSHTMHHANLGTTTALEAWREIVDSKKTLEHQLNMPVDLFAYPYGGKTNFNEEARELVKRAGYSCCLSCHGGIVAPNSDPFSLNRVAISEWQNRPEQLIMDVVREAATLSSKQQSR</sequence>
<keyword evidence="5" id="KW-1185">Reference proteome</keyword>
<evidence type="ECO:0000313" key="4">
    <source>
        <dbReference type="EMBL" id="GAA3978059.1"/>
    </source>
</evidence>
<dbReference type="InterPro" id="IPR002509">
    <property type="entry name" value="NODB_dom"/>
</dbReference>